<protein>
    <submittedName>
        <fullName evidence="1">Uncharacterized protein</fullName>
    </submittedName>
</protein>
<organism evidence="1 2">
    <name type="scientific">Septoria linicola</name>
    <dbReference type="NCBI Taxonomy" id="215465"/>
    <lineage>
        <taxon>Eukaryota</taxon>
        <taxon>Fungi</taxon>
        <taxon>Dikarya</taxon>
        <taxon>Ascomycota</taxon>
        <taxon>Pezizomycotina</taxon>
        <taxon>Dothideomycetes</taxon>
        <taxon>Dothideomycetidae</taxon>
        <taxon>Mycosphaerellales</taxon>
        <taxon>Mycosphaerellaceae</taxon>
        <taxon>Septoria</taxon>
    </lineage>
</organism>
<gene>
    <name evidence="1" type="ORF">Slin15195_G025840</name>
</gene>
<keyword evidence="2" id="KW-1185">Reference proteome</keyword>
<sequence length="287" mass="31829">MADHTGGRITASRTTVTPEQFGATSSLNTFSINISRLVLTEVEQAEAKTCISHLQALKQKSVIRKAAEKRGPFHFMALPAELRVRCYGFVLGDNQDSGERLDLATVVIPSIARVSRSVRTEFLPVFFAQSSFCITVAADLRNHANVRAGLPPSNNLALHDRCGVLKMKKQVKNIIRQMSKDVLVRDITLKICDGELWTFPKGRTLPTYRLILEVSLKVERGKATVDTVENKNMPRHISLVAPRSEEEAKIIVEAAGAVANKISEREGFKGFTLNDLEKIVRKFRSGS</sequence>
<evidence type="ECO:0000313" key="2">
    <source>
        <dbReference type="Proteomes" id="UP001056384"/>
    </source>
</evidence>
<dbReference type="PANTHER" id="PTHR42085:SF1">
    <property type="entry name" value="F-BOX DOMAIN-CONTAINING PROTEIN"/>
    <property type="match status" value="1"/>
</dbReference>
<dbReference type="EMBL" id="CP099419">
    <property type="protein sequence ID" value="USW49265.1"/>
    <property type="molecule type" value="Genomic_DNA"/>
</dbReference>
<reference evidence="1" key="1">
    <citation type="submission" date="2022-06" db="EMBL/GenBank/DDBJ databases">
        <title>Complete genome sequences of two strains of the flax pathogen Septoria linicola.</title>
        <authorList>
            <person name="Lapalu N."/>
            <person name="Simon A."/>
            <person name="Demenou B."/>
            <person name="Paumier D."/>
            <person name="Guillot M.-P."/>
            <person name="Gout L."/>
            <person name="Valade R."/>
        </authorList>
    </citation>
    <scope>NUCLEOTIDE SEQUENCE</scope>
    <source>
        <strain evidence="1">SE15195</strain>
    </source>
</reference>
<dbReference type="Proteomes" id="UP001056384">
    <property type="component" value="Chromosome 2"/>
</dbReference>
<dbReference type="AlphaFoldDB" id="A0A9Q9AHN7"/>
<proteinExistence type="predicted"/>
<name>A0A9Q9AHN7_9PEZI</name>
<dbReference type="InterPro" id="IPR038883">
    <property type="entry name" value="AN11006-like"/>
</dbReference>
<accession>A0A9Q9AHN7</accession>
<evidence type="ECO:0000313" key="1">
    <source>
        <dbReference type="EMBL" id="USW49265.1"/>
    </source>
</evidence>
<dbReference type="PANTHER" id="PTHR42085">
    <property type="entry name" value="F-BOX DOMAIN-CONTAINING PROTEIN"/>
    <property type="match status" value="1"/>
</dbReference>
<dbReference type="OrthoDB" id="4133832at2759"/>